<dbReference type="SMART" id="SM00173">
    <property type="entry name" value="RAS"/>
    <property type="match status" value="1"/>
</dbReference>
<sequence length="311" mass="32551">MSNTYKVVLLGEGRVGKTSLISRFVKDKFDSEEASTVQANMYNKKKVVVDGRTVDLSIWDTAGQERFHALGPIYYRNSNGAVLVYDITDADTFEKVKMWIKELKAVVGDSISIVICGNKADMERDRDIDEAIAQKFATKESALHFNTSARGNMNVTEAFEALAKAMISSQEGGNGGGSGGGSSSTTKRKKKGGLQIDESAAETEQPTTATDKSQPKSTAAATSSSSSDPYSYDTYDKPAPAPSAGAAGGSSSGNNNNGAATGGKARKNTIVLSSTNSNSQQQHSGGETSTKGGGSSSPTTEKKKSSGKCCS</sequence>
<dbReference type="NCBIfam" id="TIGR00231">
    <property type="entry name" value="small_GTP"/>
    <property type="match status" value="1"/>
</dbReference>
<dbReference type="GO" id="GO:0015031">
    <property type="term" value="P:protein transport"/>
    <property type="evidence" value="ECO:0007669"/>
    <property type="project" value="UniProtKB-KW"/>
</dbReference>
<dbReference type="Gene3D" id="3.40.50.300">
    <property type="entry name" value="P-loop containing nucleotide triphosphate hydrolases"/>
    <property type="match status" value="1"/>
</dbReference>
<comment type="similarity">
    <text evidence="1">Belongs to the small GTPase superfamily. Rab family.</text>
</comment>
<dbReference type="SMART" id="SM00174">
    <property type="entry name" value="RHO"/>
    <property type="match status" value="1"/>
</dbReference>
<evidence type="ECO:0000256" key="9">
    <source>
        <dbReference type="ARBA" id="ARBA00023289"/>
    </source>
</evidence>
<evidence type="ECO:0000313" key="12">
    <source>
        <dbReference type="EMBL" id="CUE57121.1"/>
    </source>
</evidence>
<dbReference type="OMA" id="WFTMSLL"/>
<dbReference type="GO" id="GO:0003924">
    <property type="term" value="F:GTPase activity"/>
    <property type="evidence" value="ECO:0007669"/>
    <property type="project" value="InterPro"/>
</dbReference>
<dbReference type="PANTHER" id="PTHR47978">
    <property type="match status" value="1"/>
</dbReference>
<dbReference type="FunFam" id="3.40.50.300:FF:000808">
    <property type="entry name" value="Small GTP-binding protein, putative"/>
    <property type="match status" value="1"/>
</dbReference>
<dbReference type="PRINTS" id="PR00449">
    <property type="entry name" value="RASTRNSFRMNG"/>
</dbReference>
<dbReference type="InterPro" id="IPR005225">
    <property type="entry name" value="Small_GTP-bd"/>
</dbReference>
<keyword evidence="7" id="KW-0472">Membrane</keyword>
<protein>
    <recommendedName>
        <fullName evidence="2">Ras-related protein Rab-21</fullName>
    </recommendedName>
</protein>
<proteinExistence type="inferred from homology"/>
<dbReference type="PROSITE" id="PS51417">
    <property type="entry name" value="ARF"/>
    <property type="match status" value="1"/>
</dbReference>
<dbReference type="GO" id="GO:0012505">
    <property type="term" value="C:endomembrane system"/>
    <property type="evidence" value="ECO:0007669"/>
    <property type="project" value="UniProtKB-SubCell"/>
</dbReference>
<dbReference type="Pfam" id="PF00071">
    <property type="entry name" value="Ras"/>
    <property type="match status" value="1"/>
</dbReference>
<evidence type="ECO:0000256" key="2">
    <source>
        <dbReference type="ARBA" id="ARBA00014900"/>
    </source>
</evidence>
<keyword evidence="3" id="KW-0813">Transport</keyword>
<evidence type="ECO:0000256" key="11">
    <source>
        <dbReference type="SAM" id="MobiDB-lite"/>
    </source>
</evidence>
<dbReference type="GO" id="GO:0005525">
    <property type="term" value="F:GTP binding"/>
    <property type="evidence" value="ECO:0007669"/>
    <property type="project" value="UniProtKB-KW"/>
</dbReference>
<dbReference type="InterPro" id="IPR041833">
    <property type="entry name" value="Rab21"/>
</dbReference>
<reference evidence="13" key="1">
    <citation type="submission" date="2015-09" db="EMBL/GenBank/DDBJ databases">
        <authorList>
            <consortium name="Pathogen Informatics"/>
        </authorList>
    </citation>
    <scope>NUCLEOTIDE SEQUENCE [LARGE SCALE GENOMIC DNA]</scope>
    <source>
        <strain evidence="13">Lake Konstanz</strain>
    </source>
</reference>
<dbReference type="CDD" id="cd04123">
    <property type="entry name" value="Rab21"/>
    <property type="match status" value="1"/>
</dbReference>
<comment type="subcellular location">
    <subcellularLocation>
        <location evidence="10">Endomembrane system</location>
        <topology evidence="10">Lipid-anchor</topology>
    </subcellularLocation>
</comment>
<dbReference type="SMART" id="SM00175">
    <property type="entry name" value="RAB"/>
    <property type="match status" value="1"/>
</dbReference>
<dbReference type="OrthoDB" id="63533at2759"/>
<keyword evidence="4" id="KW-0547">Nucleotide-binding</keyword>
<keyword evidence="13" id="KW-1185">Reference proteome</keyword>
<feature type="compositionally biased region" description="Low complexity" evidence="11">
    <location>
        <begin position="273"/>
        <end position="290"/>
    </location>
</feature>
<dbReference type="PROSITE" id="PS51419">
    <property type="entry name" value="RAB"/>
    <property type="match status" value="1"/>
</dbReference>
<evidence type="ECO:0000256" key="6">
    <source>
        <dbReference type="ARBA" id="ARBA00023134"/>
    </source>
</evidence>
<evidence type="ECO:0000256" key="1">
    <source>
        <dbReference type="ARBA" id="ARBA00006270"/>
    </source>
</evidence>
<dbReference type="EMBL" id="CYKH01000007">
    <property type="protein sequence ID" value="CUE57121.1"/>
    <property type="molecule type" value="Genomic_DNA"/>
</dbReference>
<keyword evidence="8" id="KW-0449">Lipoprotein</keyword>
<dbReference type="AlphaFoldDB" id="A0A0S4IH61"/>
<evidence type="ECO:0000256" key="7">
    <source>
        <dbReference type="ARBA" id="ARBA00023136"/>
    </source>
</evidence>
<feature type="compositionally biased region" description="Low complexity" evidence="11">
    <location>
        <begin position="252"/>
        <end position="263"/>
    </location>
</feature>
<keyword evidence="5" id="KW-0653">Protein transport</keyword>
<name>A0A0S4IH61_BODSA</name>
<gene>
    <name evidence="12" type="ORF">BSAL_49145</name>
</gene>
<evidence type="ECO:0000256" key="3">
    <source>
        <dbReference type="ARBA" id="ARBA00022448"/>
    </source>
</evidence>
<dbReference type="VEuPathDB" id="TriTrypDB:BSAL_49145"/>
<dbReference type="PROSITE" id="PS51421">
    <property type="entry name" value="RAS"/>
    <property type="match status" value="1"/>
</dbReference>
<accession>A0A0S4IH61</accession>
<keyword evidence="6" id="KW-0342">GTP-binding</keyword>
<evidence type="ECO:0000256" key="10">
    <source>
        <dbReference type="ARBA" id="ARBA00037868"/>
    </source>
</evidence>
<evidence type="ECO:0000313" key="13">
    <source>
        <dbReference type="Proteomes" id="UP000051952"/>
    </source>
</evidence>
<dbReference type="SUPFAM" id="SSF52540">
    <property type="entry name" value="P-loop containing nucleoside triphosphate hydrolases"/>
    <property type="match status" value="1"/>
</dbReference>
<dbReference type="InterPro" id="IPR001806">
    <property type="entry name" value="Small_GTPase"/>
</dbReference>
<feature type="compositionally biased region" description="Gly residues" evidence="11">
    <location>
        <begin position="172"/>
        <end position="182"/>
    </location>
</feature>
<evidence type="ECO:0000256" key="4">
    <source>
        <dbReference type="ARBA" id="ARBA00022741"/>
    </source>
</evidence>
<evidence type="ECO:0000256" key="8">
    <source>
        <dbReference type="ARBA" id="ARBA00023288"/>
    </source>
</evidence>
<dbReference type="InterPro" id="IPR027417">
    <property type="entry name" value="P-loop_NTPase"/>
</dbReference>
<keyword evidence="9" id="KW-0636">Prenylation</keyword>
<dbReference type="SMART" id="SM00176">
    <property type="entry name" value="RAN"/>
    <property type="match status" value="1"/>
</dbReference>
<feature type="compositionally biased region" description="Polar residues" evidence="11">
    <location>
        <begin position="202"/>
        <end position="211"/>
    </location>
</feature>
<feature type="region of interest" description="Disordered" evidence="11">
    <location>
        <begin position="169"/>
        <end position="311"/>
    </location>
</feature>
<evidence type="ECO:0000256" key="5">
    <source>
        <dbReference type="ARBA" id="ARBA00022927"/>
    </source>
</evidence>
<organism evidence="12 13">
    <name type="scientific">Bodo saltans</name>
    <name type="common">Flagellated protozoan</name>
    <dbReference type="NCBI Taxonomy" id="75058"/>
    <lineage>
        <taxon>Eukaryota</taxon>
        <taxon>Discoba</taxon>
        <taxon>Euglenozoa</taxon>
        <taxon>Kinetoplastea</taxon>
        <taxon>Metakinetoplastina</taxon>
        <taxon>Eubodonida</taxon>
        <taxon>Bodonidae</taxon>
        <taxon>Bodo</taxon>
    </lineage>
</organism>
<feature type="compositionally biased region" description="Low complexity" evidence="11">
    <location>
        <begin position="215"/>
        <end position="233"/>
    </location>
</feature>
<dbReference type="Proteomes" id="UP000051952">
    <property type="component" value="Unassembled WGS sequence"/>
</dbReference>
<dbReference type="GO" id="GO:0032482">
    <property type="term" value="P:Rab protein signal transduction"/>
    <property type="evidence" value="ECO:0007669"/>
    <property type="project" value="InterPro"/>
</dbReference>